<keyword evidence="2" id="KW-1185">Reference proteome</keyword>
<protein>
    <submittedName>
        <fullName evidence="1">Uncharacterized protein</fullName>
    </submittedName>
</protein>
<comment type="caution">
    <text evidence="1">The sequence shown here is derived from an EMBL/GenBank/DDBJ whole genome shotgun (WGS) entry which is preliminary data.</text>
</comment>
<gene>
    <name evidence="1" type="ORF">J1N35_022847</name>
</gene>
<sequence length="116" mass="13653">MQLATCYFHYLFTASEARDASRIFNNVEKIISYEMNVHMIRPFKEEEIWVAVKDMAHHKAPRIDGFSTLFYNKYLHILGADVTSYYLVVLKSEIAVKDINKTHIILILKVVMRKTR</sequence>
<dbReference type="AlphaFoldDB" id="A0A9D3VHY4"/>
<proteinExistence type="predicted"/>
<reference evidence="1 2" key="1">
    <citation type="journal article" date="2021" name="Plant Biotechnol. J.">
        <title>Multi-omics assisted identification of the key and species-specific regulatory components of drought-tolerant mechanisms in Gossypium stocksii.</title>
        <authorList>
            <person name="Yu D."/>
            <person name="Ke L."/>
            <person name="Zhang D."/>
            <person name="Wu Y."/>
            <person name="Sun Y."/>
            <person name="Mei J."/>
            <person name="Sun J."/>
            <person name="Sun Y."/>
        </authorList>
    </citation>
    <scope>NUCLEOTIDE SEQUENCE [LARGE SCALE GENOMIC DNA]</scope>
    <source>
        <strain evidence="2">cv. E1</strain>
        <tissue evidence="1">Leaf</tissue>
    </source>
</reference>
<evidence type="ECO:0000313" key="2">
    <source>
        <dbReference type="Proteomes" id="UP000828251"/>
    </source>
</evidence>
<evidence type="ECO:0000313" key="1">
    <source>
        <dbReference type="EMBL" id="KAH1083086.1"/>
    </source>
</evidence>
<dbReference type="Proteomes" id="UP000828251">
    <property type="component" value="Unassembled WGS sequence"/>
</dbReference>
<dbReference type="EMBL" id="JAIQCV010000007">
    <property type="protein sequence ID" value="KAH1083086.1"/>
    <property type="molecule type" value="Genomic_DNA"/>
</dbReference>
<accession>A0A9D3VHY4</accession>
<organism evidence="1 2">
    <name type="scientific">Gossypium stocksii</name>
    <dbReference type="NCBI Taxonomy" id="47602"/>
    <lineage>
        <taxon>Eukaryota</taxon>
        <taxon>Viridiplantae</taxon>
        <taxon>Streptophyta</taxon>
        <taxon>Embryophyta</taxon>
        <taxon>Tracheophyta</taxon>
        <taxon>Spermatophyta</taxon>
        <taxon>Magnoliopsida</taxon>
        <taxon>eudicotyledons</taxon>
        <taxon>Gunneridae</taxon>
        <taxon>Pentapetalae</taxon>
        <taxon>rosids</taxon>
        <taxon>malvids</taxon>
        <taxon>Malvales</taxon>
        <taxon>Malvaceae</taxon>
        <taxon>Malvoideae</taxon>
        <taxon>Gossypium</taxon>
    </lineage>
</organism>
<dbReference type="OrthoDB" id="1002463at2759"/>
<name>A0A9D3VHY4_9ROSI</name>